<sequence length="102" mass="11930">MGTLILIIVIFVVIVVFLNSRYNIRSQGTKTEGQILRIDRHTTTDSYGIRHTSYYATYEFHDDSGQRWTGEKSMGGNRRKKVGDRVNVYYLPKNPRRSDVDW</sequence>
<dbReference type="AlphaFoldDB" id="A0A8J7J3H8"/>
<keyword evidence="4" id="KW-1185">Reference proteome</keyword>
<gene>
    <name evidence="3" type="ORF">IQ249_13635</name>
</gene>
<keyword evidence="1" id="KW-0472">Membrane</keyword>
<keyword evidence="1" id="KW-0812">Transmembrane</keyword>
<organism evidence="3 4">
    <name type="scientific">Lusitaniella coriacea LEGE 07157</name>
    <dbReference type="NCBI Taxonomy" id="945747"/>
    <lineage>
        <taxon>Bacteria</taxon>
        <taxon>Bacillati</taxon>
        <taxon>Cyanobacteriota</taxon>
        <taxon>Cyanophyceae</taxon>
        <taxon>Spirulinales</taxon>
        <taxon>Lusitaniellaceae</taxon>
        <taxon>Lusitaniella</taxon>
    </lineage>
</organism>
<name>A0A8J7J3H8_9CYAN</name>
<protein>
    <submittedName>
        <fullName evidence="3">DUF3592 domain-containing protein</fullName>
    </submittedName>
</protein>
<reference evidence="3" key="1">
    <citation type="submission" date="2020-10" db="EMBL/GenBank/DDBJ databases">
        <authorList>
            <person name="Castelo-Branco R."/>
            <person name="Eusebio N."/>
            <person name="Adriana R."/>
            <person name="Vieira A."/>
            <person name="Brugerolle De Fraissinette N."/>
            <person name="Rezende De Castro R."/>
            <person name="Schneider M.P."/>
            <person name="Vasconcelos V."/>
            <person name="Leao P.N."/>
        </authorList>
    </citation>
    <scope>NUCLEOTIDE SEQUENCE</scope>
    <source>
        <strain evidence="3">LEGE 07157</strain>
    </source>
</reference>
<dbReference type="Pfam" id="PF12158">
    <property type="entry name" value="DUF3592"/>
    <property type="match status" value="1"/>
</dbReference>
<dbReference type="EMBL" id="JADEWZ010000019">
    <property type="protein sequence ID" value="MBE9116944.1"/>
    <property type="molecule type" value="Genomic_DNA"/>
</dbReference>
<evidence type="ECO:0000313" key="4">
    <source>
        <dbReference type="Proteomes" id="UP000654482"/>
    </source>
</evidence>
<feature type="domain" description="DUF3592" evidence="2">
    <location>
        <begin position="31"/>
        <end position="100"/>
    </location>
</feature>
<dbReference type="RefSeq" id="WP_194030038.1">
    <property type="nucleotide sequence ID" value="NZ_JADEWZ010000019.1"/>
</dbReference>
<proteinExistence type="predicted"/>
<evidence type="ECO:0000313" key="3">
    <source>
        <dbReference type="EMBL" id="MBE9116944.1"/>
    </source>
</evidence>
<keyword evidence="1" id="KW-1133">Transmembrane helix</keyword>
<evidence type="ECO:0000259" key="2">
    <source>
        <dbReference type="Pfam" id="PF12158"/>
    </source>
</evidence>
<evidence type="ECO:0000256" key="1">
    <source>
        <dbReference type="SAM" id="Phobius"/>
    </source>
</evidence>
<accession>A0A8J7J3H8</accession>
<dbReference type="Proteomes" id="UP000654482">
    <property type="component" value="Unassembled WGS sequence"/>
</dbReference>
<dbReference type="InterPro" id="IPR021994">
    <property type="entry name" value="DUF3592"/>
</dbReference>
<feature type="transmembrane region" description="Helical" evidence="1">
    <location>
        <begin position="6"/>
        <end position="24"/>
    </location>
</feature>
<comment type="caution">
    <text evidence="3">The sequence shown here is derived from an EMBL/GenBank/DDBJ whole genome shotgun (WGS) entry which is preliminary data.</text>
</comment>